<reference evidence="3" key="2">
    <citation type="journal article" date="2014" name="Mol. Biochem. Parasitol.">
        <title>Capturing the variant surface glycoprotein repertoire (the VSGnome) of Trypanosoma brucei Lister 427.</title>
        <authorList>
            <person name="Cross G.A."/>
            <person name="Kim H.S."/>
            <person name="Wickstead B."/>
        </authorList>
    </citation>
    <scope>NUCLEOTIDE SEQUENCE</scope>
    <source>
        <strain evidence="3">Lister 427</strain>
    </source>
</reference>
<protein>
    <submittedName>
        <fullName evidence="3">Variant surface glycoprotein 646</fullName>
    </submittedName>
</protein>
<accession>M4T273</accession>
<sequence length="471" mass="49768">MATRLGFHRPIVFLLAAATVTHASKSTPMANAGVVDFCTEADYGDAIIAELTEWTATGTANLRTLAEDAAMFQLAATRYANQPEGLGFQTLAAIAANRLTKQSQTIKEDLKNQIAAIEILSRRMAELATLHAAETVTVTTGTSGKATTASHPIAEAARSKRCEIETTVEATTTAACLPRDSRTPEPGAIRQQLRPGSEIAIRNPAKLLSRKYKLLVGVKGTFSSGNTWAAVSDQRGCTDDGPAGTIGNENNVVLASLQTADDQPSFSKGRIDTAATNQAPTAPQEADANQKKLFTTDTELAAALHAALQNKPATVPELADVIATVIGQPEGQAAARGVLLASGRPAEKSLSADEVAQLVFNVKPREIKTKFIDNLAVDSITINAANPEIKGTTKDLSKTNFDEAQVYFYAKNQKKAAAASVGAKNEGEKKTDAADKTEEKKDGDNKTTTNSTASNSFLIKTSPLLLAVLLF</sequence>
<name>M4T273_9TRYP</name>
<feature type="signal peptide" evidence="2">
    <location>
        <begin position="1"/>
        <end position="23"/>
    </location>
</feature>
<feature type="chain" id="PRO_5004058803" evidence="2">
    <location>
        <begin position="24"/>
        <end position="471"/>
    </location>
</feature>
<dbReference type="VEuPathDB" id="TriTrypDB:Tb427_000633700"/>
<dbReference type="SUPFAM" id="SSF58087">
    <property type="entry name" value="Variant surface glycoprotein (N-terminal domain)"/>
    <property type="match status" value="1"/>
</dbReference>
<evidence type="ECO:0000256" key="2">
    <source>
        <dbReference type="SAM" id="SignalP"/>
    </source>
</evidence>
<proteinExistence type="predicted"/>
<evidence type="ECO:0000313" key="3">
    <source>
        <dbReference type="EMBL" id="AGH61202.1"/>
    </source>
</evidence>
<feature type="region of interest" description="Disordered" evidence="1">
    <location>
        <begin position="419"/>
        <end position="452"/>
    </location>
</feature>
<dbReference type="EMBL" id="KC613771">
    <property type="protein sequence ID" value="AGH61202.1"/>
    <property type="molecule type" value="Genomic_DNA"/>
</dbReference>
<organism evidence="3">
    <name type="scientific">Trypanosoma brucei</name>
    <dbReference type="NCBI Taxonomy" id="5691"/>
    <lineage>
        <taxon>Eukaryota</taxon>
        <taxon>Discoba</taxon>
        <taxon>Euglenozoa</taxon>
        <taxon>Kinetoplastea</taxon>
        <taxon>Metakinetoplastina</taxon>
        <taxon>Trypanosomatida</taxon>
        <taxon>Trypanosomatidae</taxon>
        <taxon>Trypanosoma</taxon>
    </lineage>
</organism>
<dbReference type="AlphaFoldDB" id="M4T273"/>
<evidence type="ECO:0000256" key="1">
    <source>
        <dbReference type="SAM" id="MobiDB-lite"/>
    </source>
</evidence>
<keyword evidence="2" id="KW-0732">Signal</keyword>
<feature type="compositionally biased region" description="Basic and acidic residues" evidence="1">
    <location>
        <begin position="425"/>
        <end position="445"/>
    </location>
</feature>
<reference evidence="3" key="1">
    <citation type="submission" date="2013-02" db="EMBL/GenBank/DDBJ databases">
        <authorList>
            <person name="Cross G.A.M."/>
            <person name="Kim H.-S."/>
            <person name="Wickstead B."/>
        </authorList>
    </citation>
    <scope>NUCLEOTIDE SEQUENCE</scope>
    <source>
        <strain evidence="3">Lister 427</strain>
    </source>
</reference>